<name>A0ABP7NYB0_9SPHI</name>
<dbReference type="Pfam" id="PF12244">
    <property type="entry name" value="DUF3606"/>
    <property type="match status" value="1"/>
</dbReference>
<evidence type="ECO:0000313" key="2">
    <source>
        <dbReference type="EMBL" id="GAA3956613.1"/>
    </source>
</evidence>
<evidence type="ECO:0008006" key="4">
    <source>
        <dbReference type="Google" id="ProtNLM"/>
    </source>
</evidence>
<comment type="caution">
    <text evidence="2">The sequence shown here is derived from an EMBL/GenBank/DDBJ whole genome shotgun (WGS) entry which is preliminary data.</text>
</comment>
<feature type="region of interest" description="Disordered" evidence="1">
    <location>
        <begin position="1"/>
        <end position="51"/>
    </location>
</feature>
<evidence type="ECO:0000256" key="1">
    <source>
        <dbReference type="SAM" id="MobiDB-lite"/>
    </source>
</evidence>
<evidence type="ECO:0000313" key="3">
    <source>
        <dbReference type="Proteomes" id="UP001501081"/>
    </source>
</evidence>
<accession>A0ABP7NYB0</accession>
<feature type="compositionally biased region" description="Basic and acidic residues" evidence="1">
    <location>
        <begin position="35"/>
        <end position="51"/>
    </location>
</feature>
<dbReference type="Proteomes" id="UP001501081">
    <property type="component" value="Unassembled WGS sequence"/>
</dbReference>
<proteinExistence type="predicted"/>
<sequence length="86" mass="10187">MKKHFTNPNYEGVPDPEEIREHYPIENDSDALEPFDDRSEHREINSQDPDELRYWTQQFQITEEQLHDAIALNGTSVRAIKKYLSV</sequence>
<keyword evidence="3" id="KW-1185">Reference proteome</keyword>
<dbReference type="RefSeq" id="WP_344765180.1">
    <property type="nucleotide sequence ID" value="NZ_BAABAK010000003.1"/>
</dbReference>
<dbReference type="InterPro" id="IPR022037">
    <property type="entry name" value="DUF3606"/>
</dbReference>
<reference evidence="3" key="1">
    <citation type="journal article" date="2019" name="Int. J. Syst. Evol. Microbiol.">
        <title>The Global Catalogue of Microorganisms (GCM) 10K type strain sequencing project: providing services to taxonomists for standard genome sequencing and annotation.</title>
        <authorList>
            <consortium name="The Broad Institute Genomics Platform"/>
            <consortium name="The Broad Institute Genome Sequencing Center for Infectious Disease"/>
            <person name="Wu L."/>
            <person name="Ma J."/>
        </authorList>
    </citation>
    <scope>NUCLEOTIDE SEQUENCE [LARGE SCALE GENOMIC DNA]</scope>
    <source>
        <strain evidence="3">JCM 17338</strain>
    </source>
</reference>
<organism evidence="2 3">
    <name type="scientific">Pedobacter ginsengiterrae</name>
    <dbReference type="NCBI Taxonomy" id="871696"/>
    <lineage>
        <taxon>Bacteria</taxon>
        <taxon>Pseudomonadati</taxon>
        <taxon>Bacteroidota</taxon>
        <taxon>Sphingobacteriia</taxon>
        <taxon>Sphingobacteriales</taxon>
        <taxon>Sphingobacteriaceae</taxon>
        <taxon>Pedobacter</taxon>
    </lineage>
</organism>
<protein>
    <recommendedName>
        <fullName evidence="4">DUF3606 domain-containing protein</fullName>
    </recommendedName>
</protein>
<dbReference type="EMBL" id="BAABAK010000003">
    <property type="protein sequence ID" value="GAA3956613.1"/>
    <property type="molecule type" value="Genomic_DNA"/>
</dbReference>
<gene>
    <name evidence="2" type="ORF">GCM10022246_08190</name>
</gene>